<dbReference type="GO" id="GO:0016779">
    <property type="term" value="F:nucleotidyltransferase activity"/>
    <property type="evidence" value="ECO:0007669"/>
    <property type="project" value="UniProtKB-KW"/>
</dbReference>
<dbReference type="InterPro" id="IPR050999">
    <property type="entry name" value="ADP-ribosyltransferase_ARG"/>
</dbReference>
<evidence type="ECO:0000256" key="5">
    <source>
        <dbReference type="ARBA" id="ARBA00022729"/>
    </source>
</evidence>
<dbReference type="PROSITE" id="PS51996">
    <property type="entry name" value="TR_MART"/>
    <property type="match status" value="1"/>
</dbReference>
<feature type="chain" id="PRO_5043092124" description="NAD(P)(+)--arginine ADP-ribosyltransferase" evidence="10">
    <location>
        <begin position="17"/>
        <end position="256"/>
    </location>
</feature>
<evidence type="ECO:0000256" key="7">
    <source>
        <dbReference type="ARBA" id="ARBA00023027"/>
    </source>
</evidence>
<dbReference type="EC" id="2.4.2.31" evidence="10"/>
<name>A0AAW2AYH9_CULAL</name>
<evidence type="ECO:0000256" key="3">
    <source>
        <dbReference type="ARBA" id="ARBA00022679"/>
    </source>
</evidence>
<evidence type="ECO:0000256" key="9">
    <source>
        <dbReference type="ARBA" id="ARBA00047597"/>
    </source>
</evidence>
<sequence length="256" mass="29481">MLLMIEALLLISAAVGQDLRAAAAVKGQIIPLDMAVNSVDDDFDGCRKNMANLVKTEYLQKELNNSAEFNKAWKKGLEFGQKDYNDLTRNHSVAIYVYSDDLVFRDFNNDTRYSKQNYTNKTYKWYSLHFLLTDAIQILKKTQKGCMTTYRRTNVKFNENVLNTTVRFGSFASSSLHSNKTIFGKVSCFNISTCYGAEVTKYSKLPHEREWLIPPYEMFNVIDVKTRRDQKDLWCDTVFVLNSTGPQSDLKCALFR</sequence>
<keyword evidence="6 10" id="KW-0521">NADP</keyword>
<evidence type="ECO:0000256" key="4">
    <source>
        <dbReference type="ARBA" id="ARBA00022695"/>
    </source>
</evidence>
<dbReference type="GO" id="GO:0106274">
    <property type="term" value="F:NAD+-protein-arginine ADP-ribosyltransferase activity"/>
    <property type="evidence" value="ECO:0007669"/>
    <property type="project" value="UniProtKB-EC"/>
</dbReference>
<protein>
    <recommendedName>
        <fullName evidence="10">NAD(P)(+)--arginine ADP-ribosyltransferase</fullName>
        <ecNumber evidence="10">2.4.2.31</ecNumber>
    </recommendedName>
    <alternativeName>
        <fullName evidence="10">Mono(ADP-ribosyl)transferase</fullName>
    </alternativeName>
</protein>
<dbReference type="PANTHER" id="PTHR10339:SF27">
    <property type="entry name" value="NAD(P)(+)--ARGININE ADP-RIBOSYLTRANSFERASE"/>
    <property type="match status" value="1"/>
</dbReference>
<evidence type="ECO:0000256" key="2">
    <source>
        <dbReference type="ARBA" id="ARBA00022676"/>
    </source>
</evidence>
<comment type="caution">
    <text evidence="11">The sequence shown here is derived from an EMBL/GenBank/DDBJ whole genome shotgun (WGS) entry which is preliminary data.</text>
</comment>
<dbReference type="EMBL" id="JAWDJR010000003">
    <property type="protein sequence ID" value="KAK9978796.1"/>
    <property type="molecule type" value="Genomic_DNA"/>
</dbReference>
<accession>A0AAW2AYH9</accession>
<keyword evidence="3 10" id="KW-0808">Transferase</keyword>
<feature type="signal peptide" evidence="10">
    <location>
        <begin position="1"/>
        <end position="16"/>
    </location>
</feature>
<keyword evidence="4" id="KW-0548">Nucleotidyltransferase</keyword>
<dbReference type="PRINTS" id="PR00970">
    <property type="entry name" value="RIBTRNSFRASE"/>
</dbReference>
<dbReference type="SUPFAM" id="SSF56399">
    <property type="entry name" value="ADP-ribosylation"/>
    <property type="match status" value="1"/>
</dbReference>
<evidence type="ECO:0000256" key="8">
    <source>
        <dbReference type="ARBA" id="ARBA00023157"/>
    </source>
</evidence>
<dbReference type="FunFam" id="3.90.176.10:FF:000001">
    <property type="entry name" value="NAD(P)(+)--arginine ADP-ribosyltransferase"/>
    <property type="match status" value="1"/>
</dbReference>
<dbReference type="Proteomes" id="UP001479290">
    <property type="component" value="Unassembled WGS sequence"/>
</dbReference>
<dbReference type="InterPro" id="IPR000768">
    <property type="entry name" value="ART"/>
</dbReference>
<evidence type="ECO:0000313" key="11">
    <source>
        <dbReference type="EMBL" id="KAK9978796.1"/>
    </source>
</evidence>
<evidence type="ECO:0000256" key="6">
    <source>
        <dbReference type="ARBA" id="ARBA00022857"/>
    </source>
</evidence>
<dbReference type="Gene3D" id="3.90.176.10">
    <property type="entry name" value="Toxin ADP-ribosyltransferase, Chain A, domain 1"/>
    <property type="match status" value="1"/>
</dbReference>
<evidence type="ECO:0000313" key="12">
    <source>
        <dbReference type="Proteomes" id="UP001479290"/>
    </source>
</evidence>
<keyword evidence="12" id="KW-1185">Reference proteome</keyword>
<keyword evidence="7 10" id="KW-0520">NAD</keyword>
<keyword evidence="2 10" id="KW-0328">Glycosyltransferase</keyword>
<evidence type="ECO:0000256" key="1">
    <source>
        <dbReference type="ARBA" id="ARBA00009558"/>
    </source>
</evidence>
<dbReference type="PANTHER" id="PTHR10339">
    <property type="entry name" value="ADP-RIBOSYLTRANSFERASE"/>
    <property type="match status" value="1"/>
</dbReference>
<dbReference type="AlphaFoldDB" id="A0AAW2AYH9"/>
<organism evidence="11 12">
    <name type="scientific">Culter alburnus</name>
    <name type="common">Topmouth culter</name>
    <dbReference type="NCBI Taxonomy" id="194366"/>
    <lineage>
        <taxon>Eukaryota</taxon>
        <taxon>Metazoa</taxon>
        <taxon>Chordata</taxon>
        <taxon>Craniata</taxon>
        <taxon>Vertebrata</taxon>
        <taxon>Euteleostomi</taxon>
        <taxon>Actinopterygii</taxon>
        <taxon>Neopterygii</taxon>
        <taxon>Teleostei</taxon>
        <taxon>Ostariophysi</taxon>
        <taxon>Cypriniformes</taxon>
        <taxon>Xenocyprididae</taxon>
        <taxon>Xenocypridinae</taxon>
        <taxon>Culter</taxon>
    </lineage>
</organism>
<dbReference type="GO" id="GO:0003950">
    <property type="term" value="F:NAD+ poly-ADP-ribosyltransferase activity"/>
    <property type="evidence" value="ECO:0007669"/>
    <property type="project" value="TreeGrafter"/>
</dbReference>
<comment type="catalytic activity">
    <reaction evidence="9 10">
        <text>L-arginyl-[protein] + NAD(+) = N(omega)-(ADP-D-ribosyl)-L-arginyl-[protein] + nicotinamide + H(+)</text>
        <dbReference type="Rhea" id="RHEA:19149"/>
        <dbReference type="Rhea" id="RHEA-COMP:10532"/>
        <dbReference type="Rhea" id="RHEA-COMP:15087"/>
        <dbReference type="ChEBI" id="CHEBI:15378"/>
        <dbReference type="ChEBI" id="CHEBI:17154"/>
        <dbReference type="ChEBI" id="CHEBI:29965"/>
        <dbReference type="ChEBI" id="CHEBI:57540"/>
        <dbReference type="ChEBI" id="CHEBI:142554"/>
        <dbReference type="EC" id="2.4.2.31"/>
    </reaction>
</comment>
<keyword evidence="8" id="KW-1015">Disulfide bond</keyword>
<keyword evidence="5 10" id="KW-0732">Signal</keyword>
<proteinExistence type="inferred from homology"/>
<dbReference type="Pfam" id="PF01129">
    <property type="entry name" value="ART"/>
    <property type="match status" value="1"/>
</dbReference>
<evidence type="ECO:0000256" key="10">
    <source>
        <dbReference type="RuleBase" id="RU361228"/>
    </source>
</evidence>
<reference evidence="11 12" key="1">
    <citation type="submission" date="2024-05" db="EMBL/GenBank/DDBJ databases">
        <title>A high-quality chromosomal-level genome assembly of Topmouth culter (Culter alburnus).</title>
        <authorList>
            <person name="Zhao H."/>
        </authorList>
    </citation>
    <scope>NUCLEOTIDE SEQUENCE [LARGE SCALE GENOMIC DNA]</scope>
    <source>
        <strain evidence="11">CATC2023</strain>
        <tissue evidence="11">Muscle</tissue>
    </source>
</reference>
<gene>
    <name evidence="11" type="ORF">ABG768_020535</name>
</gene>
<comment type="similarity">
    <text evidence="1 10">Belongs to the Arg-specific ADP-ribosyltransferase family.</text>
</comment>